<reference evidence="7 9" key="1">
    <citation type="submission" date="2015-09" db="EMBL/GenBank/DDBJ databases">
        <authorList>
            <consortium name="Swine Surveillance"/>
        </authorList>
    </citation>
    <scope>NUCLEOTIDE SEQUENCE [LARGE SCALE GENOMIC DNA]</scope>
    <source>
        <strain evidence="7 9">5120</strain>
    </source>
</reference>
<protein>
    <submittedName>
        <fullName evidence="7">HTH-type transcriptional repressor CytR</fullName>
    </submittedName>
</protein>
<dbReference type="Gene3D" id="1.10.260.40">
    <property type="entry name" value="lambda repressor-like DNA-binding domains"/>
    <property type="match status" value="1"/>
</dbReference>
<dbReference type="PANTHER" id="PTHR30146">
    <property type="entry name" value="LACI-RELATED TRANSCRIPTIONAL REPRESSOR"/>
    <property type="match status" value="1"/>
</dbReference>
<dbReference type="PANTHER" id="PTHR30146:SF95">
    <property type="entry name" value="RIBOSE OPERON REPRESSOR"/>
    <property type="match status" value="1"/>
</dbReference>
<evidence type="ECO:0000256" key="2">
    <source>
        <dbReference type="ARBA" id="ARBA00023015"/>
    </source>
</evidence>
<evidence type="ECO:0000256" key="1">
    <source>
        <dbReference type="ARBA" id="ARBA00022491"/>
    </source>
</evidence>
<dbReference type="CDD" id="cd01392">
    <property type="entry name" value="HTH_LacI"/>
    <property type="match status" value="1"/>
</dbReference>
<accession>A0A0P1G963</accession>
<evidence type="ECO:0000313" key="6">
    <source>
        <dbReference type="EMBL" id="CUH68903.1"/>
    </source>
</evidence>
<dbReference type="AlphaFoldDB" id="A0A0P1G963"/>
<dbReference type="PROSITE" id="PS50932">
    <property type="entry name" value="HTH_LACI_2"/>
    <property type="match status" value="1"/>
</dbReference>
<dbReference type="SMART" id="SM00354">
    <property type="entry name" value="HTH_LACI"/>
    <property type="match status" value="1"/>
</dbReference>
<proteinExistence type="predicted"/>
<gene>
    <name evidence="7" type="primary">cytR_1</name>
    <name evidence="6" type="ORF">TL5118_02862</name>
    <name evidence="7" type="ORF">TL5120_01221</name>
</gene>
<dbReference type="Proteomes" id="UP000051887">
    <property type="component" value="Unassembled WGS sequence"/>
</dbReference>
<dbReference type="Pfam" id="PF00356">
    <property type="entry name" value="LacI"/>
    <property type="match status" value="1"/>
</dbReference>
<evidence type="ECO:0000313" key="7">
    <source>
        <dbReference type="EMBL" id="CUH71435.1"/>
    </source>
</evidence>
<dbReference type="Gene3D" id="3.40.50.2300">
    <property type="match status" value="2"/>
</dbReference>
<dbReference type="EMBL" id="CYSC01000020">
    <property type="protein sequence ID" value="CUH71435.1"/>
    <property type="molecule type" value="Genomic_DNA"/>
</dbReference>
<dbReference type="Pfam" id="PF13377">
    <property type="entry name" value="Peripla_BP_3"/>
    <property type="match status" value="1"/>
</dbReference>
<keyword evidence="2" id="KW-0805">Transcription regulation</keyword>
<dbReference type="InterPro" id="IPR010982">
    <property type="entry name" value="Lambda_DNA-bd_dom_sf"/>
</dbReference>
<keyword evidence="1" id="KW-0678">Repressor</keyword>
<dbReference type="OrthoDB" id="8433438at2"/>
<keyword evidence="3" id="KW-0238">DNA-binding</keyword>
<dbReference type="CDD" id="cd06278">
    <property type="entry name" value="PBP1_LacI-like"/>
    <property type="match status" value="1"/>
</dbReference>
<reference evidence="6 8" key="2">
    <citation type="submission" date="2015-09" db="EMBL/GenBank/DDBJ databases">
        <authorList>
            <person name="Rodrigo-Torres L."/>
            <person name="Arahal D.R."/>
        </authorList>
    </citation>
    <scope>NUCLEOTIDE SEQUENCE [LARGE SCALE GENOMIC DNA]</scope>
    <source>
        <strain evidence="6 8">CECT 5118</strain>
    </source>
</reference>
<keyword evidence="4" id="KW-0804">Transcription</keyword>
<dbReference type="GO" id="GO:0003700">
    <property type="term" value="F:DNA-binding transcription factor activity"/>
    <property type="evidence" value="ECO:0007669"/>
    <property type="project" value="TreeGrafter"/>
</dbReference>
<dbReference type="SUPFAM" id="SSF53822">
    <property type="entry name" value="Periplasmic binding protein-like I"/>
    <property type="match status" value="1"/>
</dbReference>
<evidence type="ECO:0000313" key="9">
    <source>
        <dbReference type="Proteomes" id="UP000051887"/>
    </source>
</evidence>
<dbReference type="SUPFAM" id="SSF47413">
    <property type="entry name" value="lambda repressor-like DNA-binding domains"/>
    <property type="match status" value="1"/>
</dbReference>
<sequence length="338" mass="36498">MKDKSGKSFVSAQQVAELAGVSRSAVSRTFTEGASVSKATRDKVMAAADTLGYHVNHLARGLIQENSNIVCLVAADMASPYQSKFIEILTRDLQAANKVVMIVNASGDSGVNRALRQTLYYRADASVVLSGQPDEALIETCVRSGQRVIVANRDQSVSGTENIMISNRASAREAFHMLHRVGCQTIALVASDVGTPSLLARETAFVEEANAQGVDVTVTRSGASTYASGAEVARRLFSGQNHPDGAFCITDLLACGFMDVARNEFGLKVPEELCVIGFDDIEQAGWSSYNLTTFRQPLDEITQHITQLINEPQPALETVPPPTRFVAHPVWRGSVRPR</sequence>
<organism evidence="7 9">
    <name type="scientific">Thalassovita autumnalis</name>
    <dbReference type="NCBI Taxonomy" id="2072972"/>
    <lineage>
        <taxon>Bacteria</taxon>
        <taxon>Pseudomonadati</taxon>
        <taxon>Pseudomonadota</taxon>
        <taxon>Alphaproteobacteria</taxon>
        <taxon>Rhodobacterales</taxon>
        <taxon>Roseobacteraceae</taxon>
        <taxon>Thalassovita</taxon>
    </lineage>
</organism>
<keyword evidence="8" id="KW-1185">Reference proteome</keyword>
<evidence type="ECO:0000256" key="4">
    <source>
        <dbReference type="ARBA" id="ARBA00023163"/>
    </source>
</evidence>
<feature type="domain" description="HTH lacI-type" evidence="5">
    <location>
        <begin position="10"/>
        <end position="64"/>
    </location>
</feature>
<evidence type="ECO:0000259" key="5">
    <source>
        <dbReference type="PROSITE" id="PS50932"/>
    </source>
</evidence>
<dbReference type="RefSeq" id="WP_058242743.1">
    <property type="nucleotide sequence ID" value="NZ_CYSB01000036.1"/>
</dbReference>
<dbReference type="InterPro" id="IPR046335">
    <property type="entry name" value="LacI/GalR-like_sensor"/>
</dbReference>
<evidence type="ECO:0000256" key="3">
    <source>
        <dbReference type="ARBA" id="ARBA00023125"/>
    </source>
</evidence>
<dbReference type="EMBL" id="CYSB01000036">
    <property type="protein sequence ID" value="CUH68903.1"/>
    <property type="molecule type" value="Genomic_DNA"/>
</dbReference>
<dbReference type="InterPro" id="IPR028082">
    <property type="entry name" value="Peripla_BP_I"/>
</dbReference>
<dbReference type="InterPro" id="IPR000843">
    <property type="entry name" value="HTH_LacI"/>
</dbReference>
<dbReference type="Proteomes" id="UP000051086">
    <property type="component" value="Unassembled WGS sequence"/>
</dbReference>
<dbReference type="GO" id="GO:0000976">
    <property type="term" value="F:transcription cis-regulatory region binding"/>
    <property type="evidence" value="ECO:0007669"/>
    <property type="project" value="TreeGrafter"/>
</dbReference>
<evidence type="ECO:0000313" key="8">
    <source>
        <dbReference type="Proteomes" id="UP000051086"/>
    </source>
</evidence>
<name>A0A0P1G963_9RHOB</name>